<evidence type="ECO:0000313" key="1">
    <source>
        <dbReference type="EMBL" id="TVM18434.1"/>
    </source>
</evidence>
<name>A0A7M3MGI8_9BACT</name>
<accession>A0A7M3MGI8</accession>
<gene>
    <name evidence="1" type="ORF">DPQ33_06735</name>
</gene>
<organism evidence="1 2">
    <name type="scientific">Oceanidesulfovibrio indonesiensis</name>
    <dbReference type="NCBI Taxonomy" id="54767"/>
    <lineage>
        <taxon>Bacteria</taxon>
        <taxon>Pseudomonadati</taxon>
        <taxon>Thermodesulfobacteriota</taxon>
        <taxon>Desulfovibrionia</taxon>
        <taxon>Desulfovibrionales</taxon>
        <taxon>Desulfovibrionaceae</taxon>
        <taxon>Oceanidesulfovibrio</taxon>
    </lineage>
</organism>
<sequence>MIRIVRSCTDCPFCSFQEKQGFCSMSVIDFRPIPEDEMKARPSWCPLRREQVIIRQPFSCEDAATPEEQAVCTPEDSGGKTHE</sequence>
<dbReference type="EMBL" id="QMIE01000004">
    <property type="protein sequence ID" value="TVM18434.1"/>
    <property type="molecule type" value="Genomic_DNA"/>
</dbReference>
<comment type="caution">
    <text evidence="1">The sequence shown here is derived from an EMBL/GenBank/DDBJ whole genome shotgun (WGS) entry which is preliminary data.</text>
</comment>
<reference evidence="1 2" key="1">
    <citation type="submission" date="2018-06" db="EMBL/GenBank/DDBJ databases">
        <title>Complete genome of Desulfovibrio indonesiensis P37SLT.</title>
        <authorList>
            <person name="Crispim J.S."/>
            <person name="Vidigal P.M.P."/>
            <person name="Silva L.C.F."/>
            <person name="Laguardia C.N."/>
            <person name="Araujo L.C."/>
            <person name="Dias R.S."/>
            <person name="Sousa M.P."/>
            <person name="Paula S.O."/>
            <person name="Silva C."/>
        </authorList>
    </citation>
    <scope>NUCLEOTIDE SEQUENCE [LARGE SCALE GENOMIC DNA]</scope>
    <source>
        <strain evidence="1 2">P37SLT</strain>
    </source>
</reference>
<proteinExistence type="predicted"/>
<dbReference type="AlphaFoldDB" id="A0A7M3MGI8"/>
<evidence type="ECO:0000313" key="2">
    <source>
        <dbReference type="Proteomes" id="UP000448292"/>
    </source>
</evidence>
<dbReference type="RefSeq" id="WP_144302441.1">
    <property type="nucleotide sequence ID" value="NZ_QMIE01000004.1"/>
</dbReference>
<dbReference type="OrthoDB" id="5464982at2"/>
<keyword evidence="2" id="KW-1185">Reference proteome</keyword>
<protein>
    <submittedName>
        <fullName evidence="1">Uncharacterized protein</fullName>
    </submittedName>
</protein>
<dbReference type="Proteomes" id="UP000448292">
    <property type="component" value="Unassembled WGS sequence"/>
</dbReference>